<organism evidence="2 3">
    <name type="scientific">Nyssa sinensis</name>
    <dbReference type="NCBI Taxonomy" id="561372"/>
    <lineage>
        <taxon>Eukaryota</taxon>
        <taxon>Viridiplantae</taxon>
        <taxon>Streptophyta</taxon>
        <taxon>Embryophyta</taxon>
        <taxon>Tracheophyta</taxon>
        <taxon>Spermatophyta</taxon>
        <taxon>Magnoliopsida</taxon>
        <taxon>eudicotyledons</taxon>
        <taxon>Gunneridae</taxon>
        <taxon>Pentapetalae</taxon>
        <taxon>asterids</taxon>
        <taxon>Cornales</taxon>
        <taxon>Nyssaceae</taxon>
        <taxon>Nyssa</taxon>
    </lineage>
</organism>
<dbReference type="Pfam" id="PF14223">
    <property type="entry name" value="Retrotran_gag_2"/>
    <property type="match status" value="1"/>
</dbReference>
<proteinExistence type="predicted"/>
<feature type="transmembrane region" description="Helical" evidence="1">
    <location>
        <begin position="45"/>
        <end position="63"/>
    </location>
</feature>
<dbReference type="Proteomes" id="UP000325577">
    <property type="component" value="Linkage Group LG8"/>
</dbReference>
<dbReference type="OrthoDB" id="1931687at2759"/>
<name>A0A5J4ZFN4_9ASTE</name>
<keyword evidence="1" id="KW-1133">Transmembrane helix</keyword>
<keyword evidence="3" id="KW-1185">Reference proteome</keyword>
<dbReference type="PANTHER" id="PTHR35317">
    <property type="entry name" value="OS04G0629600 PROTEIN"/>
    <property type="match status" value="1"/>
</dbReference>
<protein>
    <submittedName>
        <fullName evidence="2">Uncharacterized protein</fullName>
    </submittedName>
</protein>
<reference evidence="2 3" key="1">
    <citation type="submission" date="2019-09" db="EMBL/GenBank/DDBJ databases">
        <title>A chromosome-level genome assembly of the Chinese tupelo Nyssa sinensis.</title>
        <authorList>
            <person name="Yang X."/>
            <person name="Kang M."/>
            <person name="Yang Y."/>
            <person name="Xiong H."/>
            <person name="Wang M."/>
            <person name="Zhang Z."/>
            <person name="Wang Z."/>
            <person name="Wu H."/>
            <person name="Ma T."/>
            <person name="Liu J."/>
            <person name="Xi Z."/>
        </authorList>
    </citation>
    <scope>NUCLEOTIDE SEQUENCE [LARGE SCALE GENOMIC DNA]</scope>
    <source>
        <strain evidence="2">J267</strain>
        <tissue evidence="2">Leaf</tissue>
    </source>
</reference>
<gene>
    <name evidence="2" type="ORF">F0562_017629</name>
</gene>
<evidence type="ECO:0000313" key="2">
    <source>
        <dbReference type="EMBL" id="KAA8517365.1"/>
    </source>
</evidence>
<sequence length="122" mass="14268">METYLDAMDPWEAVEKDYEVLPLSDNCTMAQIKNHKDKKMRKSKVNACLFAAVSLTIFTRVMSLKSAKTIWDYLKTKYEGNERIKGMQVLNLIKYFELQKMKESETIKEYSDKLLSIANKVK</sequence>
<keyword evidence="1" id="KW-0472">Membrane</keyword>
<evidence type="ECO:0000256" key="1">
    <source>
        <dbReference type="SAM" id="Phobius"/>
    </source>
</evidence>
<dbReference type="EMBL" id="CM018051">
    <property type="protein sequence ID" value="KAA8517365.1"/>
    <property type="molecule type" value="Genomic_DNA"/>
</dbReference>
<dbReference type="PANTHER" id="PTHR35317:SF11">
    <property type="entry name" value="CCHC-TYPE DOMAIN-CONTAINING PROTEIN"/>
    <property type="match status" value="1"/>
</dbReference>
<dbReference type="AlphaFoldDB" id="A0A5J4ZFN4"/>
<evidence type="ECO:0000313" key="3">
    <source>
        <dbReference type="Proteomes" id="UP000325577"/>
    </source>
</evidence>
<keyword evidence="1" id="KW-0812">Transmembrane</keyword>
<accession>A0A5J4ZFN4</accession>